<dbReference type="GO" id="GO:0005737">
    <property type="term" value="C:cytoplasm"/>
    <property type="evidence" value="ECO:0007669"/>
    <property type="project" value="TreeGrafter"/>
</dbReference>
<accession>A0A5A8CF73</accession>
<feature type="compositionally biased region" description="Basic residues" evidence="3">
    <location>
        <begin position="383"/>
        <end position="396"/>
    </location>
</feature>
<dbReference type="Proteomes" id="UP000325113">
    <property type="component" value="Unassembled WGS sequence"/>
</dbReference>
<reference evidence="6 7" key="1">
    <citation type="submission" date="2019-07" db="EMBL/GenBank/DDBJ databases">
        <title>Genomes of Cafeteria roenbergensis.</title>
        <authorList>
            <person name="Fischer M.G."/>
            <person name="Hackl T."/>
            <person name="Roman M."/>
        </authorList>
    </citation>
    <scope>NUCLEOTIDE SEQUENCE [LARGE SCALE GENOMIC DNA]</scope>
    <source>
        <strain evidence="6 7">Cflag</strain>
    </source>
</reference>
<protein>
    <recommendedName>
        <fullName evidence="5">Protein kinase domain-containing protein</fullName>
    </recommendedName>
</protein>
<dbReference type="EMBL" id="VLTM01000113">
    <property type="protein sequence ID" value="KAA0151635.1"/>
    <property type="molecule type" value="Genomic_DNA"/>
</dbReference>
<dbReference type="AlphaFoldDB" id="A0A5A8CF73"/>
<organism evidence="6 7">
    <name type="scientific">Cafeteria roenbergensis</name>
    <name type="common">Marine flagellate</name>
    <dbReference type="NCBI Taxonomy" id="33653"/>
    <lineage>
        <taxon>Eukaryota</taxon>
        <taxon>Sar</taxon>
        <taxon>Stramenopiles</taxon>
        <taxon>Bigyra</taxon>
        <taxon>Opalozoa</taxon>
        <taxon>Bicosoecida</taxon>
        <taxon>Cafeteriaceae</taxon>
        <taxon>Cafeteria</taxon>
    </lineage>
</organism>
<keyword evidence="1" id="KW-0547">Nucleotide-binding</keyword>
<keyword evidence="4" id="KW-0732">Signal</keyword>
<dbReference type="GO" id="GO:0035556">
    <property type="term" value="P:intracellular signal transduction"/>
    <property type="evidence" value="ECO:0007669"/>
    <property type="project" value="TreeGrafter"/>
</dbReference>
<feature type="chain" id="PRO_5022849034" description="Protein kinase domain-containing protein" evidence="4">
    <location>
        <begin position="24"/>
        <end position="396"/>
    </location>
</feature>
<evidence type="ECO:0000259" key="5">
    <source>
        <dbReference type="PROSITE" id="PS50011"/>
    </source>
</evidence>
<comment type="caution">
    <text evidence="6">The sequence shown here is derived from an EMBL/GenBank/DDBJ whole genome shotgun (WGS) entry which is preliminary data.</text>
</comment>
<dbReference type="GO" id="GO:0004674">
    <property type="term" value="F:protein serine/threonine kinase activity"/>
    <property type="evidence" value="ECO:0007669"/>
    <property type="project" value="TreeGrafter"/>
</dbReference>
<dbReference type="PANTHER" id="PTHR24346:SF30">
    <property type="entry name" value="MATERNAL EMBRYONIC LEUCINE ZIPPER KINASE"/>
    <property type="match status" value="1"/>
</dbReference>
<dbReference type="Gene3D" id="1.10.510.10">
    <property type="entry name" value="Transferase(Phosphotransferase) domain 1"/>
    <property type="match status" value="1"/>
</dbReference>
<evidence type="ECO:0000256" key="2">
    <source>
        <dbReference type="ARBA" id="ARBA00022840"/>
    </source>
</evidence>
<dbReference type="GO" id="GO:0005524">
    <property type="term" value="F:ATP binding"/>
    <property type="evidence" value="ECO:0007669"/>
    <property type="project" value="UniProtKB-KW"/>
</dbReference>
<feature type="domain" description="Protein kinase" evidence="5">
    <location>
        <begin position="20"/>
        <end position="320"/>
    </location>
</feature>
<dbReference type="SUPFAM" id="SSF56112">
    <property type="entry name" value="Protein kinase-like (PK-like)"/>
    <property type="match status" value="1"/>
</dbReference>
<evidence type="ECO:0000313" key="6">
    <source>
        <dbReference type="EMBL" id="KAA0151635.1"/>
    </source>
</evidence>
<dbReference type="PANTHER" id="PTHR24346">
    <property type="entry name" value="MAP/MICROTUBULE AFFINITY-REGULATING KINASE"/>
    <property type="match status" value="1"/>
</dbReference>
<evidence type="ECO:0000256" key="4">
    <source>
        <dbReference type="SAM" id="SignalP"/>
    </source>
</evidence>
<dbReference type="Pfam" id="PF00069">
    <property type="entry name" value="Pkinase"/>
    <property type="match status" value="1"/>
</dbReference>
<dbReference type="InterPro" id="IPR011009">
    <property type="entry name" value="Kinase-like_dom_sf"/>
</dbReference>
<dbReference type="InterPro" id="IPR000719">
    <property type="entry name" value="Prot_kinase_dom"/>
</dbReference>
<keyword evidence="2" id="KW-0067">ATP-binding</keyword>
<evidence type="ECO:0000256" key="3">
    <source>
        <dbReference type="SAM" id="MobiDB-lite"/>
    </source>
</evidence>
<feature type="compositionally biased region" description="Acidic residues" evidence="3">
    <location>
        <begin position="357"/>
        <end position="377"/>
    </location>
</feature>
<name>A0A5A8CF73_CAFRO</name>
<gene>
    <name evidence="6" type="ORF">FNF31_06804</name>
</gene>
<sequence length="396" mass="42541">MESSRSVRLLLLLAGGRIVPVIADRVGGGNQGSVYRTAGDYPCVLKVFGEAGHPSSDAACLPPPSAKLFHDAKVCLHEGTAVTLAHVIDGDRHLRAVIMPDLGEPSGSVFRRLHRAGNRRNTIAMALKYLVQVLSQLRSLSKAGAVHSDIKKDNISISERLGAVLIDFGFAMEATAPPTPGDSCCVMVDQPCGMTATHVAPEAIDAYLASFGEGALYDAAKADVYACGVTLFEWVFGSAPYSPPIYRHDIGGGRHADLPRLDRTEQRVAAAFDERVPELNGRVSDALIERLRTVFTGMCNPDHTRRLTAAEALRLATDALAIAEGRAPQPALPLEAHGPAATQRPADAGVAPWQQREDDDSPDEDDDSPDEDDDSPDEGGARMRFKRGRSGRPRRR</sequence>
<proteinExistence type="predicted"/>
<feature type="region of interest" description="Disordered" evidence="3">
    <location>
        <begin position="330"/>
        <end position="396"/>
    </location>
</feature>
<feature type="signal peptide" evidence="4">
    <location>
        <begin position="1"/>
        <end position="23"/>
    </location>
</feature>
<dbReference type="SMART" id="SM00220">
    <property type="entry name" value="S_TKc"/>
    <property type="match status" value="1"/>
</dbReference>
<dbReference type="PROSITE" id="PS50011">
    <property type="entry name" value="PROTEIN_KINASE_DOM"/>
    <property type="match status" value="1"/>
</dbReference>
<evidence type="ECO:0000256" key="1">
    <source>
        <dbReference type="ARBA" id="ARBA00022741"/>
    </source>
</evidence>
<evidence type="ECO:0000313" key="7">
    <source>
        <dbReference type="Proteomes" id="UP000325113"/>
    </source>
</evidence>